<feature type="transmembrane region" description="Helical" evidence="11">
    <location>
        <begin position="439"/>
        <end position="459"/>
    </location>
</feature>
<evidence type="ECO:0000256" key="5">
    <source>
        <dbReference type="ARBA" id="ARBA00022989"/>
    </source>
</evidence>
<evidence type="ECO:0000256" key="9">
    <source>
        <dbReference type="PIRSR" id="PIRSR600175-2"/>
    </source>
</evidence>
<feature type="transmembrane region" description="Helical" evidence="11">
    <location>
        <begin position="595"/>
        <end position="615"/>
    </location>
</feature>
<dbReference type="EMBL" id="JAWDGP010002216">
    <property type="protein sequence ID" value="KAK3784731.1"/>
    <property type="molecule type" value="Genomic_DNA"/>
</dbReference>
<feature type="transmembrane region" description="Helical" evidence="11">
    <location>
        <begin position="111"/>
        <end position="130"/>
    </location>
</feature>
<dbReference type="GO" id="GO:0005283">
    <property type="term" value="F:amino acid:sodium symporter activity"/>
    <property type="evidence" value="ECO:0007669"/>
    <property type="project" value="TreeGrafter"/>
</dbReference>
<keyword evidence="4 10" id="KW-0812">Transmembrane</keyword>
<dbReference type="PRINTS" id="PR00176">
    <property type="entry name" value="NANEUSMPORT"/>
</dbReference>
<dbReference type="Pfam" id="PF00209">
    <property type="entry name" value="SNF"/>
    <property type="match status" value="2"/>
</dbReference>
<feature type="binding site" evidence="8">
    <location>
        <position position="33"/>
    </location>
    <ligand>
        <name>Na(+)</name>
        <dbReference type="ChEBI" id="CHEBI:29101"/>
        <label>1</label>
    </ligand>
</feature>
<keyword evidence="3 10" id="KW-0813">Transport</keyword>
<keyword evidence="8" id="KW-0479">Metal-binding</keyword>
<sequence>MEAEPALWPPVFMEERGNWTGKLDFLLSAIGYAVGLGNVWRFPYLAYRNGGASFLIPYVIMLIIAGLPLFFIELAVGQFASQGPITVWAMAPAFMGIGYAMIIISAVVSIYYNMIITYAIYYMLVSFVHLDDDLPWENCGQAWNDKNCRDESYPRLEDLPRENATRALWKDMYNKTCTEELFKSSTWNELDKYTEFIDKFITTSNSSYDLTYFNTTTDNITDDIKWEVVTDMDSFSTCKWPWESPSQQYWSRYVLQVQDSPDLADLGNISLKLLITLVLAWLLIFGCLMKGIKTSGKVVYFTATFPYVILIVLLVRGLTLDGYEDGIEFYVVPEWEKLKKAKIWGDAATQIFYSLGIGFGGLLTMASYNKFRNNCYRDAILVAFINCGTSIFAGFAIFSLLGHMAYVTGQKVKDVATSGPGLAFVAYPDGISRLPASPVWAFLFFFMILTLGMDSQFAMMETVISGISDIFPRYLRKNKTPFTFICCVIGFLLGVPQCMDGGIRVLTLMNDYSGSYNLMVVALFEIICLCYVYGFNTFREDIEMMIGFKPGPYWIVNWVAITPAAVIFIIIISAIQYEVSGYDGQAFEPWAEGIGWAMVGVPIAVMVLVMLIQVLRLGLYKSFTPTESWGPSLPEDRTGRYSPIHTEFTDTQALPYILDGKQDPPPSYNGQGGYDNPAAAEKYISERL</sequence>
<dbReference type="GO" id="GO:0005886">
    <property type="term" value="C:plasma membrane"/>
    <property type="evidence" value="ECO:0007669"/>
    <property type="project" value="TreeGrafter"/>
</dbReference>
<comment type="caution">
    <text evidence="12">The sequence shown here is derived from an EMBL/GenBank/DDBJ whole genome shotgun (WGS) entry which is preliminary data.</text>
</comment>
<feature type="transmembrane region" description="Helical" evidence="11">
    <location>
        <begin position="351"/>
        <end position="368"/>
    </location>
</feature>
<name>A0AAE1ACG8_9GAST</name>
<dbReference type="GO" id="GO:0046872">
    <property type="term" value="F:metal ion binding"/>
    <property type="evidence" value="ECO:0007669"/>
    <property type="project" value="UniProtKB-KW"/>
</dbReference>
<feature type="binding site" evidence="8">
    <location>
        <position position="38"/>
    </location>
    <ligand>
        <name>Na(+)</name>
        <dbReference type="ChEBI" id="CHEBI:29101"/>
        <label>1</label>
    </ligand>
</feature>
<accession>A0AAE1ACG8</accession>
<dbReference type="GO" id="GO:0089718">
    <property type="term" value="P:amino acid import across plasma membrane"/>
    <property type="evidence" value="ECO:0007669"/>
    <property type="project" value="TreeGrafter"/>
</dbReference>
<protein>
    <recommendedName>
        <fullName evidence="10">Transporter</fullName>
    </recommendedName>
</protein>
<keyword evidence="7" id="KW-0325">Glycoprotein</keyword>
<feature type="transmembrane region" description="Helical" evidence="11">
    <location>
        <begin position="480"/>
        <end position="496"/>
    </location>
</feature>
<keyword evidence="5 11" id="KW-1133">Transmembrane helix</keyword>
<feature type="binding site" evidence="8">
    <location>
        <position position="455"/>
    </location>
    <ligand>
        <name>Na(+)</name>
        <dbReference type="ChEBI" id="CHEBI:29101"/>
        <label>1</label>
    </ligand>
</feature>
<feature type="transmembrane region" description="Helical" evidence="11">
    <location>
        <begin position="55"/>
        <end position="79"/>
    </location>
</feature>
<evidence type="ECO:0000313" key="13">
    <source>
        <dbReference type="Proteomes" id="UP001283361"/>
    </source>
</evidence>
<feature type="disulfide bond" evidence="9">
    <location>
        <begin position="139"/>
        <end position="148"/>
    </location>
</feature>
<dbReference type="Proteomes" id="UP001283361">
    <property type="component" value="Unassembled WGS sequence"/>
</dbReference>
<evidence type="ECO:0000256" key="1">
    <source>
        <dbReference type="ARBA" id="ARBA00004141"/>
    </source>
</evidence>
<keyword evidence="6 11" id="KW-0472">Membrane</keyword>
<dbReference type="InterPro" id="IPR037272">
    <property type="entry name" value="SNS_sf"/>
</dbReference>
<evidence type="ECO:0000256" key="3">
    <source>
        <dbReference type="ARBA" id="ARBA00022448"/>
    </source>
</evidence>
<evidence type="ECO:0000256" key="2">
    <source>
        <dbReference type="ARBA" id="ARBA00006459"/>
    </source>
</evidence>
<evidence type="ECO:0000256" key="7">
    <source>
        <dbReference type="ARBA" id="ARBA00023180"/>
    </source>
</evidence>
<feature type="binding site" evidence="8">
    <location>
        <position position="454"/>
    </location>
    <ligand>
        <name>Na(+)</name>
        <dbReference type="ChEBI" id="CHEBI:29101"/>
        <label>1</label>
    </ligand>
</feature>
<evidence type="ECO:0000256" key="8">
    <source>
        <dbReference type="PIRSR" id="PIRSR600175-1"/>
    </source>
</evidence>
<dbReference type="AlphaFoldDB" id="A0AAE1ACG8"/>
<feature type="binding site" evidence="8">
    <location>
        <position position="451"/>
    </location>
    <ligand>
        <name>Na(+)</name>
        <dbReference type="ChEBI" id="CHEBI:29101"/>
        <label>1</label>
    </ligand>
</feature>
<reference evidence="12" key="1">
    <citation type="journal article" date="2023" name="G3 (Bethesda)">
        <title>A reference genome for the long-term kleptoplast-retaining sea slug Elysia crispata morphotype clarki.</title>
        <authorList>
            <person name="Eastman K.E."/>
            <person name="Pendleton A.L."/>
            <person name="Shaikh M.A."/>
            <person name="Suttiyut T."/>
            <person name="Ogas R."/>
            <person name="Tomko P."/>
            <person name="Gavelis G."/>
            <person name="Widhalm J.R."/>
            <person name="Wisecaver J.H."/>
        </authorList>
    </citation>
    <scope>NUCLEOTIDE SEQUENCE</scope>
    <source>
        <strain evidence="12">ECLA1</strain>
    </source>
</reference>
<feature type="transmembrane region" description="Helical" evidence="11">
    <location>
        <begin position="516"/>
        <end position="534"/>
    </location>
</feature>
<keyword evidence="13" id="KW-1185">Reference proteome</keyword>
<feature type="binding site" evidence="8">
    <location>
        <position position="354"/>
    </location>
    <ligand>
        <name>Na(+)</name>
        <dbReference type="ChEBI" id="CHEBI:29101"/>
        <label>1</label>
    </ligand>
</feature>
<evidence type="ECO:0000313" key="12">
    <source>
        <dbReference type="EMBL" id="KAK3784731.1"/>
    </source>
</evidence>
<evidence type="ECO:0000256" key="4">
    <source>
        <dbReference type="ARBA" id="ARBA00022692"/>
    </source>
</evidence>
<keyword evidence="10" id="KW-0769">Symport</keyword>
<feature type="binding site" evidence="8">
    <location>
        <position position="31"/>
    </location>
    <ligand>
        <name>Na(+)</name>
        <dbReference type="ChEBI" id="CHEBI:29101"/>
        <label>1</label>
    </ligand>
</feature>
<comment type="subcellular location">
    <subcellularLocation>
        <location evidence="1">Membrane</location>
        <topology evidence="1">Multi-pass membrane protein</topology>
    </subcellularLocation>
</comment>
<keyword evidence="8" id="KW-0915">Sodium</keyword>
<evidence type="ECO:0000256" key="6">
    <source>
        <dbReference type="ARBA" id="ARBA00023136"/>
    </source>
</evidence>
<comment type="similarity">
    <text evidence="2 10">Belongs to the sodium:neurotransmitter symporter (SNF) (TC 2.A.22) family.</text>
</comment>
<dbReference type="InterPro" id="IPR000175">
    <property type="entry name" value="Na/ntran_symport"/>
</dbReference>
<proteinExistence type="inferred from homology"/>
<evidence type="ECO:0000256" key="11">
    <source>
        <dbReference type="SAM" id="Phobius"/>
    </source>
</evidence>
<evidence type="ECO:0000256" key="10">
    <source>
        <dbReference type="RuleBase" id="RU003732"/>
    </source>
</evidence>
<keyword evidence="9" id="KW-1015">Disulfide bond</keyword>
<feature type="transmembrane region" description="Helical" evidence="11">
    <location>
        <begin position="25"/>
        <end position="43"/>
    </location>
</feature>
<dbReference type="PROSITE" id="PS50267">
    <property type="entry name" value="NA_NEUROTRAN_SYMP_3"/>
    <property type="match status" value="1"/>
</dbReference>
<feature type="transmembrane region" description="Helical" evidence="11">
    <location>
        <begin position="85"/>
        <end position="104"/>
    </location>
</feature>
<feature type="transmembrane region" description="Helical" evidence="11">
    <location>
        <begin position="380"/>
        <end position="401"/>
    </location>
</feature>
<feature type="transmembrane region" description="Helical" evidence="11">
    <location>
        <begin position="555"/>
        <end position="575"/>
    </location>
</feature>
<gene>
    <name evidence="12" type="ORF">RRG08_032184</name>
</gene>
<feature type="binding site" evidence="8">
    <location>
        <position position="34"/>
    </location>
    <ligand>
        <name>Na(+)</name>
        <dbReference type="ChEBI" id="CHEBI:29101"/>
        <label>1</label>
    </ligand>
</feature>
<organism evidence="12 13">
    <name type="scientific">Elysia crispata</name>
    <name type="common">lettuce slug</name>
    <dbReference type="NCBI Taxonomy" id="231223"/>
    <lineage>
        <taxon>Eukaryota</taxon>
        <taxon>Metazoa</taxon>
        <taxon>Spiralia</taxon>
        <taxon>Lophotrochozoa</taxon>
        <taxon>Mollusca</taxon>
        <taxon>Gastropoda</taxon>
        <taxon>Heterobranchia</taxon>
        <taxon>Euthyneura</taxon>
        <taxon>Panpulmonata</taxon>
        <taxon>Sacoglossa</taxon>
        <taxon>Placobranchoidea</taxon>
        <taxon>Plakobranchidae</taxon>
        <taxon>Elysia</taxon>
    </lineage>
</organism>
<feature type="transmembrane region" description="Helical" evidence="11">
    <location>
        <begin position="269"/>
        <end position="289"/>
    </location>
</feature>
<feature type="transmembrane region" description="Helical" evidence="11">
    <location>
        <begin position="298"/>
        <end position="318"/>
    </location>
</feature>
<dbReference type="PROSITE" id="PS00610">
    <property type="entry name" value="NA_NEUROTRAN_SYMP_1"/>
    <property type="match status" value="1"/>
</dbReference>
<dbReference type="SUPFAM" id="SSF161070">
    <property type="entry name" value="SNF-like"/>
    <property type="match status" value="1"/>
</dbReference>
<dbReference type="PANTHER" id="PTHR11616">
    <property type="entry name" value="SODIUM/CHLORIDE DEPENDENT TRANSPORTER"/>
    <property type="match status" value="1"/>
</dbReference>
<feature type="binding site" evidence="8">
    <location>
        <position position="386"/>
    </location>
    <ligand>
        <name>Na(+)</name>
        <dbReference type="ChEBI" id="CHEBI:29101"/>
        <label>1</label>
    </ligand>
</feature>
<dbReference type="PANTHER" id="PTHR11616:SF321">
    <property type="entry name" value="SODIUM-DEPENDENT NUTRIENT AMINO ACID TRANSPORTER 1-RELATED"/>
    <property type="match status" value="1"/>
</dbReference>